<gene>
    <name evidence="2" type="ORF">METZ01_LOCUS367368</name>
</gene>
<protein>
    <submittedName>
        <fullName evidence="2">Uncharacterized protein</fullName>
    </submittedName>
</protein>
<evidence type="ECO:0000256" key="1">
    <source>
        <dbReference type="SAM" id="MobiDB-lite"/>
    </source>
</evidence>
<proteinExistence type="predicted"/>
<evidence type="ECO:0000313" key="2">
    <source>
        <dbReference type="EMBL" id="SVD14514.1"/>
    </source>
</evidence>
<dbReference type="AlphaFoldDB" id="A0A382SX95"/>
<sequence>MEGIEKPAMIAALLLMFASIGTKAGTAHLIWRMKHQINHVATIKQEALARLKIAQSQKGVAVQNKTLLTIKKVKLEKRLNRMNKDMDDIKQEDDARKQRDEIE</sequence>
<organism evidence="2">
    <name type="scientific">marine metagenome</name>
    <dbReference type="NCBI Taxonomy" id="408172"/>
    <lineage>
        <taxon>unclassified sequences</taxon>
        <taxon>metagenomes</taxon>
        <taxon>ecological metagenomes</taxon>
    </lineage>
</organism>
<name>A0A382SX95_9ZZZZ</name>
<reference evidence="2" key="1">
    <citation type="submission" date="2018-05" db="EMBL/GenBank/DDBJ databases">
        <authorList>
            <person name="Lanie J.A."/>
            <person name="Ng W.-L."/>
            <person name="Kazmierczak K.M."/>
            <person name="Andrzejewski T.M."/>
            <person name="Davidsen T.M."/>
            <person name="Wayne K.J."/>
            <person name="Tettelin H."/>
            <person name="Glass J.I."/>
            <person name="Rusch D."/>
            <person name="Podicherti R."/>
            <person name="Tsui H.-C.T."/>
            <person name="Winkler M.E."/>
        </authorList>
    </citation>
    <scope>NUCLEOTIDE SEQUENCE</scope>
</reference>
<accession>A0A382SX95</accession>
<dbReference type="EMBL" id="UINC01132293">
    <property type="protein sequence ID" value="SVD14514.1"/>
    <property type="molecule type" value="Genomic_DNA"/>
</dbReference>
<feature type="region of interest" description="Disordered" evidence="1">
    <location>
        <begin position="82"/>
        <end position="103"/>
    </location>
</feature>